<reference evidence="1" key="1">
    <citation type="journal article" date="2014" name="Int. J. Syst. Evol. Microbiol.">
        <title>Complete genome of a new Firmicutes species belonging to the dominant human colonic microbiota ('Ruminococcus bicirculans') reveals two chromosomes and a selective capacity to utilize plant glucans.</title>
        <authorList>
            <consortium name="NISC Comparative Sequencing Program"/>
            <person name="Wegmann U."/>
            <person name="Louis P."/>
            <person name="Goesmann A."/>
            <person name="Henrissat B."/>
            <person name="Duncan S.H."/>
            <person name="Flint H.J."/>
        </authorList>
    </citation>
    <scope>NUCLEOTIDE SEQUENCE</scope>
    <source>
        <strain evidence="1">CGMCC 1.15644</strain>
    </source>
</reference>
<dbReference type="Pfam" id="PF09697">
    <property type="entry name" value="Porph_ging"/>
    <property type="match status" value="1"/>
</dbReference>
<dbReference type="AlphaFoldDB" id="A0A4R2HC37"/>
<evidence type="ECO:0000313" key="4">
    <source>
        <dbReference type="Proteomes" id="UP000622648"/>
    </source>
</evidence>
<protein>
    <submittedName>
        <fullName evidence="2">GLPGLI family protein</fullName>
    </submittedName>
</protein>
<dbReference type="EMBL" id="BMJO01000002">
    <property type="protein sequence ID" value="GGE46829.1"/>
    <property type="molecule type" value="Genomic_DNA"/>
</dbReference>
<proteinExistence type="predicted"/>
<reference evidence="4" key="2">
    <citation type="journal article" date="2019" name="Int. J. Syst. Evol. Microbiol.">
        <title>The Global Catalogue of Microorganisms (GCM) 10K type strain sequencing project: providing services to taxonomists for standard genome sequencing and annotation.</title>
        <authorList>
            <consortium name="The Broad Institute Genomics Platform"/>
            <consortium name="The Broad Institute Genome Sequencing Center for Infectious Disease"/>
            <person name="Wu L."/>
            <person name="Ma J."/>
        </authorList>
    </citation>
    <scope>NUCLEOTIDE SEQUENCE [LARGE SCALE GENOMIC DNA]</scope>
    <source>
        <strain evidence="4">CGMCC 1.15644</strain>
    </source>
</reference>
<name>A0A4R2HC37_9SPHI</name>
<gene>
    <name evidence="2" type="ORF">EV200_104305</name>
    <name evidence="1" type="ORF">GCM10011413_11140</name>
</gene>
<dbReference type="Proteomes" id="UP000295684">
    <property type="component" value="Unassembled WGS sequence"/>
</dbReference>
<sequence>MVSFNSNMMNSYLKFIIPTIFLGALFSFKYKDTRQKDLPTAIAYYHFYHIKDSTQTGRLYSEDFILAFNTKKSVYSSQTRVKQDSTVQAILAAAEAKNSDVVDMGTYLPVTEDDIYIDNGKISIVKNTPQQRYLITEVSGKIDWKIDKETKDLLGYTCQKATGICKGRKYTAWFTTDIPASFGPWKLQGLPGLILEAYDDRHFIKFTCTKLVTQGNLQTVKSINIPSDAISTTNKEYEQMKKAQADGFNMFGNDSGITVDKITSNGGNTNAGPKKKFTINYPLELTD</sequence>
<reference evidence="1" key="4">
    <citation type="submission" date="2024-05" db="EMBL/GenBank/DDBJ databases">
        <authorList>
            <person name="Sun Q."/>
            <person name="Zhou Y."/>
        </authorList>
    </citation>
    <scope>NUCLEOTIDE SEQUENCE</scope>
    <source>
        <strain evidence="1">CGMCC 1.15644</strain>
    </source>
</reference>
<comment type="caution">
    <text evidence="2">The sequence shown here is derived from an EMBL/GenBank/DDBJ whole genome shotgun (WGS) entry which is preliminary data.</text>
</comment>
<evidence type="ECO:0000313" key="3">
    <source>
        <dbReference type="Proteomes" id="UP000295684"/>
    </source>
</evidence>
<organism evidence="2 3">
    <name type="scientific">Pedobacter psychrotolerans</name>
    <dbReference type="NCBI Taxonomy" id="1843235"/>
    <lineage>
        <taxon>Bacteria</taxon>
        <taxon>Pseudomonadati</taxon>
        <taxon>Bacteroidota</taxon>
        <taxon>Sphingobacteriia</taxon>
        <taxon>Sphingobacteriales</taxon>
        <taxon>Sphingobacteriaceae</taxon>
        <taxon>Pedobacter</taxon>
    </lineage>
</organism>
<dbReference type="InterPro" id="IPR005901">
    <property type="entry name" value="GLPGLI"/>
</dbReference>
<evidence type="ECO:0000313" key="1">
    <source>
        <dbReference type="EMBL" id="GGE46829.1"/>
    </source>
</evidence>
<evidence type="ECO:0000313" key="2">
    <source>
        <dbReference type="EMBL" id="TCO25268.1"/>
    </source>
</evidence>
<dbReference type="NCBIfam" id="TIGR01200">
    <property type="entry name" value="GLPGLI"/>
    <property type="match status" value="1"/>
</dbReference>
<reference evidence="2 3" key="3">
    <citation type="submission" date="2019-03" db="EMBL/GenBank/DDBJ databases">
        <title>Genomic Encyclopedia of Type Strains, Phase IV (KMG-IV): sequencing the most valuable type-strain genomes for metagenomic binning, comparative biology and taxonomic classification.</title>
        <authorList>
            <person name="Goeker M."/>
        </authorList>
    </citation>
    <scope>NUCLEOTIDE SEQUENCE [LARGE SCALE GENOMIC DNA]</scope>
    <source>
        <strain evidence="2 3">DSM 103236</strain>
    </source>
</reference>
<dbReference type="EMBL" id="SLWO01000004">
    <property type="protein sequence ID" value="TCO25268.1"/>
    <property type="molecule type" value="Genomic_DNA"/>
</dbReference>
<dbReference type="Proteomes" id="UP000622648">
    <property type="component" value="Unassembled WGS sequence"/>
</dbReference>
<accession>A0A4R2HC37</accession>
<keyword evidence="4" id="KW-1185">Reference proteome</keyword>
<dbReference type="OrthoDB" id="1440774at2"/>